<protein>
    <submittedName>
        <fullName evidence="2 3">Uncharacterized protein</fullName>
    </submittedName>
</protein>
<name>W5JQE8_ANODA</name>
<reference evidence="2" key="2">
    <citation type="submission" date="2010-05" db="EMBL/GenBank/DDBJ databases">
        <authorList>
            <person name="Almeida L.G."/>
            <person name="Nicolas M.F."/>
            <person name="Souza R.C."/>
            <person name="Vasconcelos A.T.R."/>
        </authorList>
    </citation>
    <scope>NUCLEOTIDE SEQUENCE</scope>
</reference>
<reference evidence="2" key="3">
    <citation type="journal article" date="2013" name="Nucleic Acids Res.">
        <title>The genome of Anopheles darlingi, the main neotropical malaria vector.</title>
        <authorList>
            <person name="Marinotti O."/>
            <person name="Cerqueira G.C."/>
            <person name="de Almeida L.G."/>
            <person name="Ferro M.I."/>
            <person name="Loreto E.L."/>
            <person name="Zaha A."/>
            <person name="Teixeira S.M."/>
            <person name="Wespiser A.R."/>
            <person name="Almeida E Silva A."/>
            <person name="Schlindwein A.D."/>
            <person name="Pacheco A.C."/>
            <person name="Silva A.L."/>
            <person name="Graveley B.R."/>
            <person name="Walenz B.P."/>
            <person name="Lima Bde A."/>
            <person name="Ribeiro C.A."/>
            <person name="Nunes-Silva C.G."/>
            <person name="de Carvalho C.R."/>
            <person name="Soares C.M."/>
            <person name="de Menezes C.B."/>
            <person name="Matiolli C."/>
            <person name="Caffrey D."/>
            <person name="Araujo D.A."/>
            <person name="de Oliveira D.M."/>
            <person name="Golenbock D."/>
            <person name="Grisard E.C."/>
            <person name="Fantinatti-Garboggini F."/>
            <person name="de Carvalho F.M."/>
            <person name="Barcellos F.G."/>
            <person name="Prosdocimi F."/>
            <person name="May G."/>
            <person name="Azevedo Junior G.M."/>
            <person name="Guimaraes G.M."/>
            <person name="Goldman G.H."/>
            <person name="Padilha I.Q."/>
            <person name="Batista Jda S."/>
            <person name="Ferro J.A."/>
            <person name="Ribeiro J.M."/>
            <person name="Fietto J.L."/>
            <person name="Dabbas K.M."/>
            <person name="Cerdeira L."/>
            <person name="Agnez-Lima L.F."/>
            <person name="Brocchi M."/>
            <person name="de Carvalho M.O."/>
            <person name="Teixeira Mde M."/>
            <person name="Diniz Maia Mde M."/>
            <person name="Goldman M.H."/>
            <person name="Cruz Schneider M.P."/>
            <person name="Felipe M.S."/>
            <person name="Hungria M."/>
            <person name="Nicolas M.F."/>
            <person name="Pereira M."/>
            <person name="Montes M.A."/>
            <person name="Cantao M.E."/>
            <person name="Vincentz M."/>
            <person name="Rafael M.S."/>
            <person name="Silverman N."/>
            <person name="Stoco P.H."/>
            <person name="Souza R.C."/>
            <person name="Vicentini R."/>
            <person name="Gazzinelli R.T."/>
            <person name="Neves Rde O."/>
            <person name="Silva R."/>
            <person name="Astolfi-Filho S."/>
            <person name="Maciel T.E."/>
            <person name="Urmenyi T.P."/>
            <person name="Tadei W.P."/>
            <person name="Camargo E.P."/>
            <person name="de Vasconcelos A.T."/>
        </authorList>
    </citation>
    <scope>NUCLEOTIDE SEQUENCE</scope>
</reference>
<dbReference type="AlphaFoldDB" id="W5JQE8"/>
<keyword evidence="4" id="KW-1185">Reference proteome</keyword>
<accession>W5JQE8</accession>
<evidence type="ECO:0000313" key="3">
    <source>
        <dbReference type="EnsemblMetazoa" id="ADAC002716-PA"/>
    </source>
</evidence>
<feature type="region of interest" description="Disordered" evidence="1">
    <location>
        <begin position="41"/>
        <end position="79"/>
    </location>
</feature>
<dbReference type="EMBL" id="ADMH02000632">
    <property type="protein sequence ID" value="ETN65518.1"/>
    <property type="molecule type" value="Genomic_DNA"/>
</dbReference>
<gene>
    <name evidence="2" type="ORF">AND_002716</name>
</gene>
<dbReference type="EnsemblMetazoa" id="ADAC002716-RA">
    <property type="protein sequence ID" value="ADAC002716-PA"/>
    <property type="gene ID" value="ADAC002716"/>
</dbReference>
<dbReference type="Proteomes" id="UP000000673">
    <property type="component" value="Unassembled WGS sequence"/>
</dbReference>
<evidence type="ECO:0000313" key="4">
    <source>
        <dbReference type="Proteomes" id="UP000000673"/>
    </source>
</evidence>
<dbReference type="VEuPathDB" id="VectorBase:ADAC002716"/>
<organism evidence="2">
    <name type="scientific">Anopheles darlingi</name>
    <name type="common">Mosquito</name>
    <dbReference type="NCBI Taxonomy" id="43151"/>
    <lineage>
        <taxon>Eukaryota</taxon>
        <taxon>Metazoa</taxon>
        <taxon>Ecdysozoa</taxon>
        <taxon>Arthropoda</taxon>
        <taxon>Hexapoda</taxon>
        <taxon>Insecta</taxon>
        <taxon>Pterygota</taxon>
        <taxon>Neoptera</taxon>
        <taxon>Endopterygota</taxon>
        <taxon>Diptera</taxon>
        <taxon>Nematocera</taxon>
        <taxon>Culicoidea</taxon>
        <taxon>Culicidae</taxon>
        <taxon>Anophelinae</taxon>
        <taxon>Anopheles</taxon>
    </lineage>
</organism>
<reference evidence="2 4" key="1">
    <citation type="journal article" date="2010" name="BMC Genomics">
        <title>Combination of measures distinguishes pre-miRNAs from other stem-loops in the genome of the newly sequenced Anopheles darlingi.</title>
        <authorList>
            <person name="Mendes N.D."/>
            <person name="Freitas A.T."/>
            <person name="Vasconcelos A.T."/>
            <person name="Sagot M.F."/>
        </authorList>
    </citation>
    <scope>NUCLEOTIDE SEQUENCE</scope>
</reference>
<sequence length="79" mass="9120">MMEMHYHRCTIFIVAIAGEHFYPIVSSESCICEAGTFQFPPSQQPGHQQQQHRRQQQHSFTQENRCSGPPYAIVQMTPV</sequence>
<evidence type="ECO:0000313" key="2">
    <source>
        <dbReference type="EMBL" id="ETN65518.1"/>
    </source>
</evidence>
<evidence type="ECO:0000256" key="1">
    <source>
        <dbReference type="SAM" id="MobiDB-lite"/>
    </source>
</evidence>
<dbReference type="HOGENOM" id="CLU_2607963_0_0_1"/>
<reference evidence="3" key="4">
    <citation type="submission" date="2015-06" db="UniProtKB">
        <authorList>
            <consortium name="EnsemblMetazoa"/>
        </authorList>
    </citation>
    <scope>IDENTIFICATION</scope>
</reference>
<proteinExistence type="predicted"/>